<sequence>MDVRCIHLAMVAVQESMPKKQCSHAVNQGSLSPCREILFCEGILDMIRVDHGTKAYLMLFVQNLLRNERGNLSCKPYIQTQSGRPSNLPAERKWPEVNQRVIYPIKYFIVRMETNLMINLNDPAVLLCLSFITMNVAGIGLKRVQESWNSHPTEVRGHICLLFLTLFLSLFLFYRKQRSNSRCSCVGDRVQPVTLSLVPSVEDATQMYTDAGGTITLNSSFGVDPLASSDALINQSEIEFTQNNPTIVDIYSNEINGDGSFIVTAVTRNLVP</sequence>
<evidence type="ECO:0000256" key="1">
    <source>
        <dbReference type="SAM" id="Phobius"/>
    </source>
</evidence>
<protein>
    <recommendedName>
        <fullName evidence="2">Integrase core domain-containing protein</fullName>
    </recommendedName>
</protein>
<name>A0ABN8NY91_9CNID</name>
<keyword evidence="1" id="KW-0472">Membrane</keyword>
<organism evidence="3 4">
    <name type="scientific">Porites lobata</name>
    <dbReference type="NCBI Taxonomy" id="104759"/>
    <lineage>
        <taxon>Eukaryota</taxon>
        <taxon>Metazoa</taxon>
        <taxon>Cnidaria</taxon>
        <taxon>Anthozoa</taxon>
        <taxon>Hexacorallia</taxon>
        <taxon>Scleractinia</taxon>
        <taxon>Fungiina</taxon>
        <taxon>Poritidae</taxon>
        <taxon>Porites</taxon>
    </lineage>
</organism>
<feature type="transmembrane region" description="Helical" evidence="1">
    <location>
        <begin position="155"/>
        <end position="174"/>
    </location>
</feature>
<gene>
    <name evidence="3" type="ORF">PLOB_00028732</name>
</gene>
<keyword evidence="4" id="KW-1185">Reference proteome</keyword>
<dbReference type="EMBL" id="CALNXK010000036">
    <property type="protein sequence ID" value="CAH3121963.1"/>
    <property type="molecule type" value="Genomic_DNA"/>
</dbReference>
<dbReference type="InterPro" id="IPR058913">
    <property type="entry name" value="Integrase_dom_put"/>
</dbReference>
<feature type="transmembrane region" description="Helical" evidence="1">
    <location>
        <begin position="124"/>
        <end position="143"/>
    </location>
</feature>
<dbReference type="Pfam" id="PF24764">
    <property type="entry name" value="rva_4"/>
    <property type="match status" value="1"/>
</dbReference>
<accession>A0ABN8NY91</accession>
<feature type="domain" description="Integrase core" evidence="2">
    <location>
        <begin position="42"/>
        <end position="154"/>
    </location>
</feature>
<keyword evidence="1" id="KW-0812">Transmembrane</keyword>
<proteinExistence type="predicted"/>
<evidence type="ECO:0000259" key="2">
    <source>
        <dbReference type="Pfam" id="PF24764"/>
    </source>
</evidence>
<evidence type="ECO:0000313" key="3">
    <source>
        <dbReference type="EMBL" id="CAH3121963.1"/>
    </source>
</evidence>
<evidence type="ECO:0000313" key="4">
    <source>
        <dbReference type="Proteomes" id="UP001159405"/>
    </source>
</evidence>
<comment type="caution">
    <text evidence="3">The sequence shown here is derived from an EMBL/GenBank/DDBJ whole genome shotgun (WGS) entry which is preliminary data.</text>
</comment>
<reference evidence="3 4" key="1">
    <citation type="submission" date="2022-05" db="EMBL/GenBank/DDBJ databases">
        <authorList>
            <consortium name="Genoscope - CEA"/>
            <person name="William W."/>
        </authorList>
    </citation>
    <scope>NUCLEOTIDE SEQUENCE [LARGE SCALE GENOMIC DNA]</scope>
</reference>
<keyword evidence="1" id="KW-1133">Transmembrane helix</keyword>
<dbReference type="Proteomes" id="UP001159405">
    <property type="component" value="Unassembled WGS sequence"/>
</dbReference>